<organism evidence="4 5">
    <name type="scientific">Candidatus Sulfomarinibacter kjeldsenii</name>
    <dbReference type="NCBI Taxonomy" id="2885994"/>
    <lineage>
        <taxon>Bacteria</taxon>
        <taxon>Pseudomonadati</taxon>
        <taxon>Acidobacteriota</taxon>
        <taxon>Thermoanaerobaculia</taxon>
        <taxon>Thermoanaerobaculales</taxon>
        <taxon>Candidatus Sulfomarinibacteraceae</taxon>
        <taxon>Candidatus Sulfomarinibacter</taxon>
    </lineage>
</organism>
<evidence type="ECO:0000313" key="4">
    <source>
        <dbReference type="EMBL" id="MBD3871259.1"/>
    </source>
</evidence>
<dbReference type="PANTHER" id="PTHR30121:SF6">
    <property type="entry name" value="SLR6007 PROTEIN"/>
    <property type="match status" value="1"/>
</dbReference>
<sequence length="751" mass="81855">MADHDLYLGTEIDGDGRATLDMDHLTTHAVCVGMTGSGKTGLGIVALEELARRGVSLLVIDLKGDMVDLLLNFPSLAGDDFAPWLPPDALEEGERSKIASKQADFWRQGLEGSGLGPADLRAVREGVRWQLLTPGAGSVAPLDILPALGAPEGWNPDGDPDGATNRVNGITSALLSLVGRGGDPLADRDHVLTATVILDHWRRGRALDLAGLLTSLVDPPMESLGALSLESFYPRNDRMKLVMALNTLLASPAFAAWTEGMPMDMDHLLGDASSPRASIISVAHLDERQRHFVIALLTSELVAWMRRQPASSGLRALLYMDEVQGIIPPYPKNPPTKGPLLTLFKQGRAYGVGAWVATQNPVDLDYKALGNAGVKLVGRLITDRDRERALEGLGMSKLPDGSDADDIVAGLGKRQFLLTDVRDKQRVRKFGSRWAMSYLRGPVTLSEMGPLVERQVVDATPKTAASTGAGSARQAPPLAAAVSVAYSDDGMGMASPSVVVRNRFSVQRTSLDLYRELDETWRFPVGDDGQIGWDEGESLSEAPTLVDESPEGLRFPSAAPGRLSAELKKGVTSFTSWRARRPLMVQVNEKLKIVAEEGETRDAFLERCFEAADRADDTTQDRVRKRFEGRMKTLKKRLARERDELERDQTQLSSRKAEEKMGMVEGLFSVLLGSRSVSSASRKAASKMKTAAGKRRMRQTAEASVVESENEIERLEAEIEGFADELQDEIDRIATESEEKAERIEEKAIKA</sequence>
<evidence type="ECO:0000256" key="1">
    <source>
        <dbReference type="SAM" id="Coils"/>
    </source>
</evidence>
<dbReference type="InterPro" id="IPR002789">
    <property type="entry name" value="HerA_central"/>
</dbReference>
<evidence type="ECO:0000256" key="2">
    <source>
        <dbReference type="SAM" id="MobiDB-lite"/>
    </source>
</evidence>
<comment type="caution">
    <text evidence="4">The sequence shown here is derived from an EMBL/GenBank/DDBJ whole genome shotgun (WGS) entry which is preliminary data.</text>
</comment>
<protein>
    <submittedName>
        <fullName evidence="4">DUF87 domain-containing protein</fullName>
    </submittedName>
</protein>
<dbReference type="Pfam" id="PF01935">
    <property type="entry name" value="DUF87"/>
    <property type="match status" value="1"/>
</dbReference>
<feature type="region of interest" description="Disordered" evidence="2">
    <location>
        <begin position="687"/>
        <end position="710"/>
    </location>
</feature>
<proteinExistence type="predicted"/>
<dbReference type="EMBL" id="JACXWA010000123">
    <property type="protein sequence ID" value="MBD3871259.1"/>
    <property type="molecule type" value="Genomic_DNA"/>
</dbReference>
<dbReference type="Proteomes" id="UP000598633">
    <property type="component" value="Unassembled WGS sequence"/>
</dbReference>
<dbReference type="InterPro" id="IPR027417">
    <property type="entry name" value="P-loop_NTPase"/>
</dbReference>
<accession>A0A8J6Y9R5</accession>
<dbReference type="PANTHER" id="PTHR30121">
    <property type="entry name" value="UNCHARACTERIZED PROTEIN YJGR-RELATED"/>
    <property type="match status" value="1"/>
</dbReference>
<dbReference type="Gene3D" id="3.40.50.300">
    <property type="entry name" value="P-loop containing nucleotide triphosphate hydrolases"/>
    <property type="match status" value="2"/>
</dbReference>
<dbReference type="InterPro" id="IPR051162">
    <property type="entry name" value="T4SS_component"/>
</dbReference>
<evidence type="ECO:0000313" key="5">
    <source>
        <dbReference type="Proteomes" id="UP000598633"/>
    </source>
</evidence>
<keyword evidence="1" id="KW-0175">Coiled coil</keyword>
<dbReference type="SUPFAM" id="SSF52540">
    <property type="entry name" value="P-loop containing nucleoside triphosphate hydrolases"/>
    <property type="match status" value="1"/>
</dbReference>
<name>A0A8J6Y9R5_9BACT</name>
<reference evidence="4 5" key="1">
    <citation type="submission" date="2020-08" db="EMBL/GenBank/DDBJ databases">
        <title>Acidobacteriota in marine sediments use diverse sulfur dissimilation pathways.</title>
        <authorList>
            <person name="Wasmund K."/>
        </authorList>
    </citation>
    <scope>NUCLEOTIDE SEQUENCE [LARGE SCALE GENOMIC DNA]</scope>
    <source>
        <strain evidence="4">MAG AM3-A</strain>
    </source>
</reference>
<gene>
    <name evidence="4" type="ORF">IFJ97_07870</name>
</gene>
<feature type="non-terminal residue" evidence="4">
    <location>
        <position position="751"/>
    </location>
</feature>
<evidence type="ECO:0000259" key="3">
    <source>
        <dbReference type="Pfam" id="PF01935"/>
    </source>
</evidence>
<feature type="domain" description="Helicase HerA central" evidence="3">
    <location>
        <begin position="8"/>
        <end position="70"/>
    </location>
</feature>
<feature type="coiled-coil region" evidence="1">
    <location>
        <begin position="624"/>
        <end position="655"/>
    </location>
</feature>
<dbReference type="AlphaFoldDB" id="A0A8J6Y9R5"/>